<evidence type="ECO:0000259" key="2">
    <source>
        <dbReference type="PROSITE" id="PS51299"/>
    </source>
</evidence>
<proteinExistence type="predicted"/>
<feature type="region of interest" description="Disordered" evidence="1">
    <location>
        <begin position="274"/>
        <end position="297"/>
    </location>
</feature>
<dbReference type="Gene3D" id="3.10.260.10">
    <property type="entry name" value="Transcription regulator HTH, APSES-type DNA-binding domain"/>
    <property type="match status" value="1"/>
</dbReference>
<evidence type="ECO:0000256" key="1">
    <source>
        <dbReference type="SAM" id="MobiDB-lite"/>
    </source>
</evidence>
<dbReference type="PANTHER" id="PTHR43828">
    <property type="entry name" value="ASPARAGINASE"/>
    <property type="match status" value="1"/>
</dbReference>
<dbReference type="InterPro" id="IPR003163">
    <property type="entry name" value="Tscrpt_reg_HTH_APSES-type"/>
</dbReference>
<name>A0ABQ8FPN7_9PEZI</name>
<feature type="region of interest" description="Disordered" evidence="1">
    <location>
        <begin position="476"/>
        <end position="496"/>
    </location>
</feature>
<keyword evidence="4" id="KW-1185">Reference proteome</keyword>
<dbReference type="InterPro" id="IPR051642">
    <property type="entry name" value="SWI6-like"/>
</dbReference>
<accession>A0ABQ8FPN7</accession>
<feature type="region of interest" description="Disordered" evidence="1">
    <location>
        <begin position="21"/>
        <end position="40"/>
    </location>
</feature>
<comment type="caution">
    <text evidence="3">The sequence shown here is derived from an EMBL/GenBank/DDBJ whole genome shotgun (WGS) entry which is preliminary data.</text>
</comment>
<dbReference type="PANTHER" id="PTHR43828:SF5">
    <property type="entry name" value="TRANSCRIPTIONAL REPRESSOR XBP1"/>
    <property type="match status" value="1"/>
</dbReference>
<dbReference type="Proteomes" id="UP000774617">
    <property type="component" value="Unassembled WGS sequence"/>
</dbReference>
<dbReference type="SUPFAM" id="SSF54616">
    <property type="entry name" value="DNA-binding domain of Mlu1-box binding protein MBP1"/>
    <property type="match status" value="1"/>
</dbReference>
<evidence type="ECO:0000313" key="4">
    <source>
        <dbReference type="Proteomes" id="UP000774617"/>
    </source>
</evidence>
<dbReference type="PROSITE" id="PS51299">
    <property type="entry name" value="HTH_APSES"/>
    <property type="match status" value="1"/>
</dbReference>
<gene>
    <name evidence="3" type="ORF">B0J12DRAFT_747665</name>
</gene>
<feature type="domain" description="HTH APSES-type" evidence="2">
    <location>
        <begin position="101"/>
        <end position="219"/>
    </location>
</feature>
<organism evidence="3 4">
    <name type="scientific">Macrophomina phaseolina</name>
    <dbReference type="NCBI Taxonomy" id="35725"/>
    <lineage>
        <taxon>Eukaryota</taxon>
        <taxon>Fungi</taxon>
        <taxon>Dikarya</taxon>
        <taxon>Ascomycota</taxon>
        <taxon>Pezizomycotina</taxon>
        <taxon>Dothideomycetes</taxon>
        <taxon>Dothideomycetes incertae sedis</taxon>
        <taxon>Botryosphaeriales</taxon>
        <taxon>Botryosphaeriaceae</taxon>
        <taxon>Macrophomina</taxon>
    </lineage>
</organism>
<sequence>MMKIQSLLNPLSVEHRVGHRLAREESPLPSSLPATPEPKRQKISKVAAVFVKGKAKGDVRYPPYENVDDPELAAEHRKFQIYPMGHIKDYPRHIPYNSEKKSFLAKTGREAFEVFQYTFKVPGDDHEYVVMWDYNIGLTRITPFFKCCKYSKTTPARVLNINPGLREISHSITGGALSAQGYWMPFDAARAVAATFCYHIRHALTPIFGPDFAARCMHPGDPAFASFKIDRAVVQRSAAQTNEWRLLHSVLNSAAFGGRGGIGAEQQQRHVSAAVPTTTSRRCAAGGGGDMSRASTVSPVSVTTATTTPAAPTAPMTPSLPCNYTPWGPKMLRPRPAAVVPMASHHHHQQQQGHNAYSCYRTADLESGYGTDTDQSDKYRFSPLVSPTTRVVHWTSVNNGGGGYYPQTPAPTPRESLGLETAVSTTTTPWLSSVPRSSVPPALEAVMVSGLGAKRRFSRVDEGAEEQDDEVLSAAGTEEQHCDDAGCPEPESPETYRSKEARAAMLLLRLCDADGLQTKPSHRDKRVRRAST</sequence>
<reference evidence="3 4" key="1">
    <citation type="journal article" date="2021" name="Nat. Commun.">
        <title>Genetic determinants of endophytism in the Arabidopsis root mycobiome.</title>
        <authorList>
            <person name="Mesny F."/>
            <person name="Miyauchi S."/>
            <person name="Thiergart T."/>
            <person name="Pickel B."/>
            <person name="Atanasova L."/>
            <person name="Karlsson M."/>
            <person name="Huettel B."/>
            <person name="Barry K.W."/>
            <person name="Haridas S."/>
            <person name="Chen C."/>
            <person name="Bauer D."/>
            <person name="Andreopoulos W."/>
            <person name="Pangilinan J."/>
            <person name="LaButti K."/>
            <person name="Riley R."/>
            <person name="Lipzen A."/>
            <person name="Clum A."/>
            <person name="Drula E."/>
            <person name="Henrissat B."/>
            <person name="Kohler A."/>
            <person name="Grigoriev I.V."/>
            <person name="Martin F.M."/>
            <person name="Hacquard S."/>
        </authorList>
    </citation>
    <scope>NUCLEOTIDE SEQUENCE [LARGE SCALE GENOMIC DNA]</scope>
    <source>
        <strain evidence="3 4">MPI-SDFR-AT-0080</strain>
    </source>
</reference>
<dbReference type="InterPro" id="IPR036887">
    <property type="entry name" value="HTH_APSES_sf"/>
</dbReference>
<evidence type="ECO:0000313" key="3">
    <source>
        <dbReference type="EMBL" id="KAH7007882.1"/>
    </source>
</evidence>
<protein>
    <recommendedName>
        <fullName evidence="2">HTH APSES-type domain-containing protein</fullName>
    </recommendedName>
</protein>
<dbReference type="EMBL" id="JAGTJR010000123">
    <property type="protein sequence ID" value="KAH7007882.1"/>
    <property type="molecule type" value="Genomic_DNA"/>
</dbReference>